<dbReference type="GO" id="GO:0003735">
    <property type="term" value="F:structural constituent of ribosome"/>
    <property type="evidence" value="ECO:0007669"/>
    <property type="project" value="InterPro"/>
</dbReference>
<dbReference type="InterPro" id="IPR023575">
    <property type="entry name" value="Ribosomal_uS19_SF"/>
</dbReference>
<dbReference type="PANTHER" id="PTHR11880">
    <property type="entry name" value="RIBOSOMAL PROTEIN S19P FAMILY MEMBER"/>
    <property type="match status" value="1"/>
</dbReference>
<name>A0A0U2K1C0_FISSO</name>
<dbReference type="GO" id="GO:0006412">
    <property type="term" value="P:translation"/>
    <property type="evidence" value="ECO:0007669"/>
    <property type="project" value="InterPro"/>
</dbReference>
<dbReference type="GO" id="GO:0019843">
    <property type="term" value="F:rRNA binding"/>
    <property type="evidence" value="ECO:0007669"/>
    <property type="project" value="UniProtKB-KW"/>
</dbReference>
<evidence type="ECO:0000256" key="2">
    <source>
        <dbReference type="ARBA" id="ARBA00022730"/>
    </source>
</evidence>
<sequence>MSRSKWKGPYIDPKYLNLKKANPKKNIYFMSKNSEIIPKFVGLDFQVYNGKKYIDISVTDSMIGHKFGEFVPTRAKFVFKKKSKK</sequence>
<accession>A0A0U2K1C0</accession>
<dbReference type="PANTHER" id="PTHR11880:SF8">
    <property type="entry name" value="SMALL RIBOSOMAL SUBUNIT PROTEIN US19M"/>
    <property type="match status" value="1"/>
</dbReference>
<evidence type="ECO:0000256" key="3">
    <source>
        <dbReference type="ARBA" id="ARBA00022884"/>
    </source>
</evidence>
<keyword evidence="2" id="KW-0699">rRNA-binding</keyword>
<keyword evidence="4 7" id="KW-0689">Ribosomal protein</keyword>
<evidence type="ECO:0000256" key="7">
    <source>
        <dbReference type="RuleBase" id="RU003485"/>
    </source>
</evidence>
<dbReference type="FunFam" id="3.30.860.10:FF:000001">
    <property type="entry name" value="30S ribosomal protein S19"/>
    <property type="match status" value="1"/>
</dbReference>
<evidence type="ECO:0000256" key="5">
    <source>
        <dbReference type="ARBA" id="ARBA00023274"/>
    </source>
</evidence>
<dbReference type="GO" id="GO:0000028">
    <property type="term" value="P:ribosomal small subunit assembly"/>
    <property type="evidence" value="ECO:0007669"/>
    <property type="project" value="TreeGrafter"/>
</dbReference>
<evidence type="ECO:0000256" key="6">
    <source>
        <dbReference type="ARBA" id="ARBA00035253"/>
    </source>
</evidence>
<dbReference type="InterPro" id="IPR002222">
    <property type="entry name" value="Ribosomal_uS19"/>
</dbReference>
<evidence type="ECO:0000256" key="4">
    <source>
        <dbReference type="ARBA" id="ARBA00022980"/>
    </source>
</evidence>
<dbReference type="PROSITE" id="PS00323">
    <property type="entry name" value="RIBOSOMAL_S19"/>
    <property type="match status" value="1"/>
</dbReference>
<geneLocation type="mitochondrion" evidence="8"/>
<dbReference type="PRINTS" id="PR00975">
    <property type="entry name" value="RIBOSOMALS19"/>
</dbReference>
<dbReference type="NCBIfam" id="TIGR01050">
    <property type="entry name" value="rpsS_bact"/>
    <property type="match status" value="1"/>
</dbReference>
<dbReference type="EMBL" id="KT363689">
    <property type="protein sequence ID" value="ALG35768.1"/>
    <property type="molecule type" value="Genomic_DNA"/>
</dbReference>
<evidence type="ECO:0000256" key="1">
    <source>
        <dbReference type="ARBA" id="ARBA00007345"/>
    </source>
</evidence>
<dbReference type="RefSeq" id="YP_009167300.1">
    <property type="nucleotide sequence ID" value="NC_027978.1"/>
</dbReference>
<dbReference type="AlphaFoldDB" id="A0A0U2K1C0"/>
<evidence type="ECO:0000313" key="8">
    <source>
        <dbReference type="EMBL" id="ALG35768.1"/>
    </source>
</evidence>
<dbReference type="Pfam" id="PF00203">
    <property type="entry name" value="Ribosomal_S19"/>
    <property type="match status" value="1"/>
</dbReference>
<organism evidence="8">
    <name type="scientific">Fistulifera solaris</name>
    <name type="common">Oleaginous diatom</name>
    <dbReference type="NCBI Taxonomy" id="1519565"/>
    <lineage>
        <taxon>Eukaryota</taxon>
        <taxon>Sar</taxon>
        <taxon>Stramenopiles</taxon>
        <taxon>Ochrophyta</taxon>
        <taxon>Bacillariophyta</taxon>
        <taxon>Bacillariophyceae</taxon>
        <taxon>Bacillariophycidae</taxon>
        <taxon>Naviculales</taxon>
        <taxon>Naviculaceae</taxon>
        <taxon>Fistulifera</taxon>
    </lineage>
</organism>
<keyword evidence="8" id="KW-0496">Mitochondrion</keyword>
<keyword evidence="5 7" id="KW-0687">Ribonucleoprotein</keyword>
<dbReference type="GO" id="GO:0005763">
    <property type="term" value="C:mitochondrial small ribosomal subunit"/>
    <property type="evidence" value="ECO:0007669"/>
    <property type="project" value="TreeGrafter"/>
</dbReference>
<keyword evidence="3" id="KW-0694">RNA-binding</keyword>
<dbReference type="SUPFAM" id="SSF54570">
    <property type="entry name" value="Ribosomal protein S19"/>
    <property type="match status" value="1"/>
</dbReference>
<proteinExistence type="inferred from homology"/>
<comment type="similarity">
    <text evidence="1 7">Belongs to the universal ribosomal protein uS19 family.</text>
</comment>
<dbReference type="Gene3D" id="3.30.860.10">
    <property type="entry name" value="30s Ribosomal Protein S19, Chain A"/>
    <property type="match status" value="1"/>
</dbReference>
<dbReference type="InterPro" id="IPR020934">
    <property type="entry name" value="Ribosomal_uS19_CS"/>
</dbReference>
<dbReference type="PIRSF" id="PIRSF002144">
    <property type="entry name" value="Ribosomal_S19"/>
    <property type="match status" value="1"/>
</dbReference>
<reference evidence="8" key="1">
    <citation type="journal article" date="2015" name="Mitochondrial DNA">
        <title>Complete mitochondrial genome of Fistulifera solaris (Bacillariophycidae).</title>
        <authorList>
            <person name="Tang X."/>
            <person name="Bi G."/>
        </authorList>
    </citation>
    <scope>NUCLEOTIDE SEQUENCE</scope>
</reference>
<dbReference type="GeneID" id="26039309"/>
<gene>
    <name evidence="8" type="primary">rps19</name>
</gene>
<dbReference type="HAMAP" id="MF_00531">
    <property type="entry name" value="Ribosomal_uS19"/>
    <property type="match status" value="1"/>
</dbReference>
<dbReference type="InterPro" id="IPR005732">
    <property type="entry name" value="Ribosomal_uS19_bac-type"/>
</dbReference>
<protein>
    <recommendedName>
        <fullName evidence="6">Small ribosomal subunit protein uS19c</fullName>
    </recommendedName>
</protein>